<keyword evidence="3" id="KW-1185">Reference proteome</keyword>
<accession>L8HKF2</accession>
<sequence length="72" mass="8183">MAVVHQHCRQVEKDKVEDRGKCKVEMTPKESDKGSEVEALGIQEEEEAEVEGIVEEQEEEWETKALAKTPTN</sequence>
<dbReference type="KEGG" id="acan:ACA1_085260"/>
<evidence type="ECO:0000313" key="3">
    <source>
        <dbReference type="Proteomes" id="UP000011083"/>
    </source>
</evidence>
<evidence type="ECO:0000313" key="2">
    <source>
        <dbReference type="EMBL" id="ELR25697.1"/>
    </source>
</evidence>
<dbReference type="EMBL" id="KB007794">
    <property type="protein sequence ID" value="ELR25697.1"/>
    <property type="molecule type" value="Genomic_DNA"/>
</dbReference>
<feature type="region of interest" description="Disordered" evidence="1">
    <location>
        <begin position="26"/>
        <end position="72"/>
    </location>
</feature>
<dbReference type="GeneID" id="14926766"/>
<organism evidence="2 3">
    <name type="scientific">Acanthamoeba castellanii (strain ATCC 30010 / Neff)</name>
    <dbReference type="NCBI Taxonomy" id="1257118"/>
    <lineage>
        <taxon>Eukaryota</taxon>
        <taxon>Amoebozoa</taxon>
        <taxon>Discosea</taxon>
        <taxon>Longamoebia</taxon>
        <taxon>Centramoebida</taxon>
        <taxon>Acanthamoebidae</taxon>
        <taxon>Acanthamoeba</taxon>
    </lineage>
</organism>
<proteinExistence type="predicted"/>
<gene>
    <name evidence="2" type="ORF">ACA1_085260</name>
</gene>
<protein>
    <submittedName>
        <fullName evidence="2">Uncharacterized protein</fullName>
    </submittedName>
</protein>
<dbReference type="AlphaFoldDB" id="L8HKF2"/>
<reference evidence="2 3" key="1">
    <citation type="journal article" date="2013" name="Genome Biol.">
        <title>Genome of Acanthamoeba castellanii highlights extensive lateral gene transfer and early evolution of tyrosine kinase signaling.</title>
        <authorList>
            <person name="Clarke M."/>
            <person name="Lohan A.J."/>
            <person name="Liu B."/>
            <person name="Lagkouvardos I."/>
            <person name="Roy S."/>
            <person name="Zafar N."/>
            <person name="Bertelli C."/>
            <person name="Schilde C."/>
            <person name="Kianianmomeni A."/>
            <person name="Burglin T.R."/>
            <person name="Frech C."/>
            <person name="Turcotte B."/>
            <person name="Kopec K.O."/>
            <person name="Synnott J.M."/>
            <person name="Choo C."/>
            <person name="Paponov I."/>
            <person name="Finkler A."/>
            <person name="Soon Heng Tan C."/>
            <person name="Hutchins A.P."/>
            <person name="Weinmeier T."/>
            <person name="Rattei T."/>
            <person name="Chu J.S."/>
            <person name="Gimenez G."/>
            <person name="Irimia M."/>
            <person name="Rigden D.J."/>
            <person name="Fitzpatrick D.A."/>
            <person name="Lorenzo-Morales J."/>
            <person name="Bateman A."/>
            <person name="Chiu C.H."/>
            <person name="Tang P."/>
            <person name="Hegemann P."/>
            <person name="Fromm H."/>
            <person name="Raoult D."/>
            <person name="Greub G."/>
            <person name="Miranda-Saavedra D."/>
            <person name="Chen N."/>
            <person name="Nash P."/>
            <person name="Ginger M.L."/>
            <person name="Horn M."/>
            <person name="Schaap P."/>
            <person name="Caler L."/>
            <person name="Loftus B."/>
        </authorList>
    </citation>
    <scope>NUCLEOTIDE SEQUENCE [LARGE SCALE GENOMIC DNA]</scope>
    <source>
        <strain evidence="2 3">Neff</strain>
    </source>
</reference>
<feature type="compositionally biased region" description="Acidic residues" evidence="1">
    <location>
        <begin position="43"/>
        <end position="61"/>
    </location>
</feature>
<evidence type="ECO:0000256" key="1">
    <source>
        <dbReference type="SAM" id="MobiDB-lite"/>
    </source>
</evidence>
<feature type="compositionally biased region" description="Basic and acidic residues" evidence="1">
    <location>
        <begin position="26"/>
        <end position="36"/>
    </location>
</feature>
<dbReference type="VEuPathDB" id="AmoebaDB:ACA1_085260"/>
<dbReference type="RefSeq" id="XP_004358261.1">
    <property type="nucleotide sequence ID" value="XM_004358204.1"/>
</dbReference>
<name>L8HKF2_ACACF</name>
<dbReference type="Proteomes" id="UP000011083">
    <property type="component" value="Unassembled WGS sequence"/>
</dbReference>